<protein>
    <recommendedName>
        <fullName evidence="2">PD-(D/E)XK nuclease-like domain-containing protein</fullName>
    </recommendedName>
</protein>
<evidence type="ECO:0000256" key="1">
    <source>
        <dbReference type="SAM" id="MobiDB-lite"/>
    </source>
</evidence>
<dbReference type="Proteomes" id="UP000799750">
    <property type="component" value="Unassembled WGS sequence"/>
</dbReference>
<feature type="domain" description="PD-(D/E)XK nuclease-like" evidence="2">
    <location>
        <begin position="51"/>
        <end position="158"/>
    </location>
</feature>
<dbReference type="InterPro" id="IPR046797">
    <property type="entry name" value="PDDEXK_12"/>
</dbReference>
<organism evidence="3 4">
    <name type="scientific">Lophium mytilinum</name>
    <dbReference type="NCBI Taxonomy" id="390894"/>
    <lineage>
        <taxon>Eukaryota</taxon>
        <taxon>Fungi</taxon>
        <taxon>Dikarya</taxon>
        <taxon>Ascomycota</taxon>
        <taxon>Pezizomycotina</taxon>
        <taxon>Dothideomycetes</taxon>
        <taxon>Pleosporomycetidae</taxon>
        <taxon>Mytilinidiales</taxon>
        <taxon>Mytilinidiaceae</taxon>
        <taxon>Lophium</taxon>
    </lineage>
</organism>
<dbReference type="OrthoDB" id="4161186at2759"/>
<reference evidence="3" key="1">
    <citation type="journal article" date="2020" name="Stud. Mycol.">
        <title>101 Dothideomycetes genomes: a test case for predicting lifestyles and emergence of pathogens.</title>
        <authorList>
            <person name="Haridas S."/>
            <person name="Albert R."/>
            <person name="Binder M."/>
            <person name="Bloem J."/>
            <person name="Labutti K."/>
            <person name="Salamov A."/>
            <person name="Andreopoulos B."/>
            <person name="Baker S."/>
            <person name="Barry K."/>
            <person name="Bills G."/>
            <person name="Bluhm B."/>
            <person name="Cannon C."/>
            <person name="Castanera R."/>
            <person name="Culley D."/>
            <person name="Daum C."/>
            <person name="Ezra D."/>
            <person name="Gonzalez J."/>
            <person name="Henrissat B."/>
            <person name="Kuo A."/>
            <person name="Liang C."/>
            <person name="Lipzen A."/>
            <person name="Lutzoni F."/>
            <person name="Magnuson J."/>
            <person name="Mondo S."/>
            <person name="Nolan M."/>
            <person name="Ohm R."/>
            <person name="Pangilinan J."/>
            <person name="Park H.-J."/>
            <person name="Ramirez L."/>
            <person name="Alfaro M."/>
            <person name="Sun H."/>
            <person name="Tritt A."/>
            <person name="Yoshinaga Y."/>
            <person name="Zwiers L.-H."/>
            <person name="Turgeon B."/>
            <person name="Goodwin S."/>
            <person name="Spatafora J."/>
            <person name="Crous P."/>
            <person name="Grigoriev I."/>
        </authorList>
    </citation>
    <scope>NUCLEOTIDE SEQUENCE</scope>
    <source>
        <strain evidence="3">CBS 269.34</strain>
    </source>
</reference>
<gene>
    <name evidence="3" type="ORF">BU16DRAFT_545212</name>
</gene>
<feature type="region of interest" description="Disordered" evidence="1">
    <location>
        <begin position="1"/>
        <end position="22"/>
    </location>
</feature>
<sequence>MDNNEEDLGLKPEQSASPSVHTDDLKVIENDTMLGPQLLLDIDPEDYKIDSTRNVAEAFTIWKEVKSIFLDAHICKIDGQDKNAWCSHVVKPLLRLVIAIYGKEKWKYYSVQTQSINYKYLSTTTTGPLGYPKPFDRKTNYAFLYLKANSTHSRLYDKAFRKKWKLGTQLIRP</sequence>
<dbReference type="EMBL" id="MU004201">
    <property type="protein sequence ID" value="KAF2488770.1"/>
    <property type="molecule type" value="Genomic_DNA"/>
</dbReference>
<accession>A0A6A6Q8R6</accession>
<name>A0A6A6Q8R6_9PEZI</name>
<evidence type="ECO:0000313" key="3">
    <source>
        <dbReference type="EMBL" id="KAF2488770.1"/>
    </source>
</evidence>
<evidence type="ECO:0000259" key="2">
    <source>
        <dbReference type="Pfam" id="PF20516"/>
    </source>
</evidence>
<evidence type="ECO:0000313" key="4">
    <source>
        <dbReference type="Proteomes" id="UP000799750"/>
    </source>
</evidence>
<proteinExistence type="predicted"/>
<dbReference type="Pfam" id="PF20516">
    <property type="entry name" value="PDDEXK_12"/>
    <property type="match status" value="1"/>
</dbReference>
<keyword evidence="4" id="KW-1185">Reference proteome</keyword>
<dbReference type="AlphaFoldDB" id="A0A6A6Q8R6"/>